<dbReference type="PANTHER" id="PTHR10907:SF47">
    <property type="entry name" value="REGUCALCIN"/>
    <property type="match status" value="1"/>
</dbReference>
<feature type="domain" description="SMP-30/Gluconolactonase/LRE-like region" evidence="4">
    <location>
        <begin position="18"/>
        <end position="267"/>
    </location>
</feature>
<feature type="active site" description="Proton donor/acceptor" evidence="2">
    <location>
        <position position="209"/>
    </location>
</feature>
<feature type="binding site" evidence="3">
    <location>
        <position position="105"/>
    </location>
    <ligand>
        <name>substrate</name>
    </ligand>
</feature>
<dbReference type="SUPFAM" id="SSF63829">
    <property type="entry name" value="Calcium-dependent phosphotriesterase"/>
    <property type="match status" value="1"/>
</dbReference>
<evidence type="ECO:0000256" key="1">
    <source>
        <dbReference type="ARBA" id="ARBA00008853"/>
    </source>
</evidence>
<keyword evidence="3" id="KW-0479">Metal-binding</keyword>
<dbReference type="Pfam" id="PF08450">
    <property type="entry name" value="SGL"/>
    <property type="match status" value="1"/>
</dbReference>
<comment type="similarity">
    <text evidence="1">Belongs to the SMP-30/CGR1 family.</text>
</comment>
<keyword evidence="3" id="KW-0862">Zinc</keyword>
<name>A0ABD5PHX2_9EURY</name>
<accession>A0ABD5PHX2</accession>
<gene>
    <name evidence="5" type="ORF">ACFO0N_20850</name>
</gene>
<evidence type="ECO:0000256" key="3">
    <source>
        <dbReference type="PIRSR" id="PIRSR605511-2"/>
    </source>
</evidence>
<evidence type="ECO:0000259" key="4">
    <source>
        <dbReference type="Pfam" id="PF08450"/>
    </source>
</evidence>
<dbReference type="InterPro" id="IPR011042">
    <property type="entry name" value="6-blade_b-propeller_TolB-like"/>
</dbReference>
<dbReference type="Proteomes" id="UP001595921">
    <property type="component" value="Unassembled WGS sequence"/>
</dbReference>
<evidence type="ECO:0000256" key="2">
    <source>
        <dbReference type="PIRSR" id="PIRSR605511-1"/>
    </source>
</evidence>
<feature type="binding site" evidence="3">
    <location>
        <position position="19"/>
    </location>
    <ligand>
        <name>a divalent metal cation</name>
        <dbReference type="ChEBI" id="CHEBI:60240"/>
    </ligand>
</feature>
<dbReference type="InterPro" id="IPR013658">
    <property type="entry name" value="SGL"/>
</dbReference>
<dbReference type="Gene3D" id="2.120.10.30">
    <property type="entry name" value="TolB, C-terminal domain"/>
    <property type="match status" value="1"/>
</dbReference>
<evidence type="ECO:0000313" key="5">
    <source>
        <dbReference type="EMBL" id="MFC4360403.1"/>
    </source>
</evidence>
<feature type="binding site" evidence="3">
    <location>
        <position position="153"/>
    </location>
    <ligand>
        <name>a divalent metal cation</name>
        <dbReference type="ChEBI" id="CHEBI:60240"/>
    </ligand>
</feature>
<evidence type="ECO:0000313" key="6">
    <source>
        <dbReference type="Proteomes" id="UP001595921"/>
    </source>
</evidence>
<dbReference type="AlphaFoldDB" id="A0ABD5PHX2"/>
<comment type="cofactor">
    <cofactor evidence="3">
        <name>Zn(2+)</name>
        <dbReference type="ChEBI" id="CHEBI:29105"/>
    </cofactor>
    <text evidence="3">Binds 1 divalent metal cation per subunit.</text>
</comment>
<feature type="binding site" evidence="3">
    <location>
        <position position="209"/>
    </location>
    <ligand>
        <name>a divalent metal cation</name>
        <dbReference type="ChEBI" id="CHEBI:60240"/>
    </ligand>
</feature>
<dbReference type="PANTHER" id="PTHR10907">
    <property type="entry name" value="REGUCALCIN"/>
    <property type="match status" value="1"/>
</dbReference>
<dbReference type="PRINTS" id="PR01790">
    <property type="entry name" value="SMP30FAMILY"/>
</dbReference>
<reference evidence="5 6" key="1">
    <citation type="journal article" date="2019" name="Int. J. Syst. Evol. Microbiol.">
        <title>The Global Catalogue of Microorganisms (GCM) 10K type strain sequencing project: providing services to taxonomists for standard genome sequencing and annotation.</title>
        <authorList>
            <consortium name="The Broad Institute Genomics Platform"/>
            <consortium name="The Broad Institute Genome Sequencing Center for Infectious Disease"/>
            <person name="Wu L."/>
            <person name="Ma J."/>
        </authorList>
    </citation>
    <scope>NUCLEOTIDE SEQUENCE [LARGE SCALE GENOMIC DNA]</scope>
    <source>
        <strain evidence="5 6">CGMCC 1.12553</strain>
    </source>
</reference>
<protein>
    <submittedName>
        <fullName evidence="5">SMP-30/gluconolactonase/LRE family protein</fullName>
    </submittedName>
</protein>
<dbReference type="EMBL" id="JBHSDS010000017">
    <property type="protein sequence ID" value="MFC4360403.1"/>
    <property type="molecule type" value="Genomic_DNA"/>
</dbReference>
<dbReference type="RefSeq" id="WP_267620546.1">
    <property type="nucleotide sequence ID" value="NZ_JAODIW010000005.1"/>
</dbReference>
<proteinExistence type="inferred from homology"/>
<keyword evidence="6" id="KW-1185">Reference proteome</keyword>
<sequence length="301" mass="33609">MADTIRPELVVDVECETGEGPLWHPDERRLYWCDIPNGRVYRYDPDAGDHELVYEDADERIGGFTIQADGSLLLFQEAGAVRRLDQGSGTVDVAVEPDPDRFHERFNDVVADPEGRVFAGVMPDTDRDLPGRLFRLDTDGTFERVREECVLPNGMGFSGDLSSFYFTDTGEVDPDHPGCVYRYDYDRATGEISNPETFFDASGIEGMPDGLTVDTEDRVWSAFWEGHKLLRVAPDGTRERTVEFPPRKVSSVTFGGDGYDTAYVTTACEEGREREGDGAGGLFRVDLDATGREEFRSDVEV</sequence>
<organism evidence="5 6">
    <name type="scientific">Halobium salinum</name>
    <dbReference type="NCBI Taxonomy" id="1364940"/>
    <lineage>
        <taxon>Archaea</taxon>
        <taxon>Methanobacteriati</taxon>
        <taxon>Methanobacteriota</taxon>
        <taxon>Stenosarchaea group</taxon>
        <taxon>Halobacteria</taxon>
        <taxon>Halobacteriales</taxon>
        <taxon>Haloferacaceae</taxon>
        <taxon>Halobium</taxon>
    </lineage>
</organism>
<comment type="caution">
    <text evidence="5">The sequence shown here is derived from an EMBL/GenBank/DDBJ whole genome shotgun (WGS) entry which is preliminary data.</text>
</comment>
<dbReference type="InterPro" id="IPR005511">
    <property type="entry name" value="SMP-30"/>
</dbReference>
<feature type="binding site" evidence="3">
    <location>
        <position position="107"/>
    </location>
    <ligand>
        <name>substrate</name>
    </ligand>
</feature>